<reference evidence="2" key="1">
    <citation type="journal article" date="2016" name="Genome Announc.">
        <title>Draft Genome Sequences of Five Rapidly Growing Mycobacterium Species, M. thermoresistibile, M. fortuitum subsp. acetamidolyticum, M. canariasense, M. brisbanense, and M. novocastrense.</title>
        <authorList>
            <person name="Katahira K."/>
            <person name="Ogura Y."/>
            <person name="Gotoh Y."/>
            <person name="Hayashi T."/>
        </authorList>
    </citation>
    <scope>NUCLEOTIDE SEQUENCE [LARGE SCALE GENOMIC DNA]</scope>
    <source>
        <strain evidence="2">JCM15298</strain>
    </source>
</reference>
<evidence type="ECO:0000313" key="2">
    <source>
        <dbReference type="Proteomes" id="UP000069443"/>
    </source>
</evidence>
<accession>A0A100WEJ3</accession>
<comment type="caution">
    <text evidence="1">The sequence shown here is derived from an EMBL/GenBank/DDBJ whole genome shotgun (WGS) entry which is preliminary data.</text>
</comment>
<reference evidence="2" key="2">
    <citation type="submission" date="2016-02" db="EMBL/GenBank/DDBJ databases">
        <title>Draft genome sequence of five rapidly growing Mycobacterium species.</title>
        <authorList>
            <person name="Katahira K."/>
            <person name="Gotou Y."/>
            <person name="Iida K."/>
            <person name="Ogura Y."/>
            <person name="Hayashi T."/>
        </authorList>
    </citation>
    <scope>NUCLEOTIDE SEQUENCE [LARGE SCALE GENOMIC DNA]</scope>
    <source>
        <strain evidence="2">JCM15298</strain>
    </source>
</reference>
<keyword evidence="2" id="KW-1185">Reference proteome</keyword>
<protein>
    <submittedName>
        <fullName evidence="1">Uncharacterized protein</fullName>
    </submittedName>
</protein>
<dbReference type="EMBL" id="BCSY01000058">
    <property type="protein sequence ID" value="GAS96771.1"/>
    <property type="molecule type" value="Genomic_DNA"/>
</dbReference>
<sequence length="116" mass="12645">MALFSVPVTVHRYVRAQGIDDAHRHAQMGSQVSVDAGIDSRVHAQYVSTRVVQYHHTGAGGDLWRVSLNLRAVVDAVDARDARETAYGLVALDGRADAFEPELCVGDVMRELSRAS</sequence>
<organism evidence="1 2">
    <name type="scientific">Mycolicibacterium canariasense</name>
    <name type="common">Mycobacterium canariasense</name>
    <dbReference type="NCBI Taxonomy" id="228230"/>
    <lineage>
        <taxon>Bacteria</taxon>
        <taxon>Bacillati</taxon>
        <taxon>Actinomycetota</taxon>
        <taxon>Actinomycetes</taxon>
        <taxon>Mycobacteriales</taxon>
        <taxon>Mycobacteriaceae</taxon>
        <taxon>Mycolicibacterium</taxon>
    </lineage>
</organism>
<dbReference type="AlphaFoldDB" id="A0A100WEJ3"/>
<dbReference type="Proteomes" id="UP000069443">
    <property type="component" value="Unassembled WGS sequence"/>
</dbReference>
<name>A0A100WEJ3_MYCCR</name>
<proteinExistence type="predicted"/>
<dbReference type="STRING" id="228230.RMCC_3737"/>
<gene>
    <name evidence="1" type="ORF">RMCC_3737</name>
</gene>
<evidence type="ECO:0000313" key="1">
    <source>
        <dbReference type="EMBL" id="GAS96771.1"/>
    </source>
</evidence>